<dbReference type="PANTHER" id="PTHR30346:SF17">
    <property type="entry name" value="LYSR FAMILY TRANSCRIPTIONAL REGULATOR"/>
    <property type="match status" value="1"/>
</dbReference>
<feature type="domain" description="HTH lysR-type" evidence="5">
    <location>
        <begin position="1"/>
        <end position="58"/>
    </location>
</feature>
<comment type="similarity">
    <text evidence="1">Belongs to the LysR transcriptional regulatory family.</text>
</comment>
<dbReference type="RefSeq" id="WP_059286699.1">
    <property type="nucleotide sequence ID" value="NZ_LNQU01000102.1"/>
</dbReference>
<dbReference type="OrthoDB" id="5292387at2"/>
<sequence length="298" mass="32744">MELRHLRYFVTVAEELHFTRAAERLHMAQPPLSQQIQSLEAELGVALFLREKRKVELTAAGQQFLLRARRILADTEEAAELARRAARGEVGELRIGFTSSLPLTPILPAALHAYRQHYPAVRLTLREMFTTDQFSALQQQDIDVGFVRFNGLSPAANILVQELRRDPLLVVINSNHPLAGEPRLSLGQLRDEGMISYPRSAGTGLHTVIRQLCEACGFEPRITQEAGEATTQVGLVAAGLGIAILPSPLECVQLPGVRYIPLTDDGAYLAMGIATREGDSSPLVTGFIAHLWDEIPAS</sequence>
<protein>
    <submittedName>
        <fullName evidence="6">DNA-binding transcriptional LysR family regulator</fullName>
    </submittedName>
</protein>
<dbReference type="SUPFAM" id="SSF53850">
    <property type="entry name" value="Periplasmic binding protein-like II"/>
    <property type="match status" value="1"/>
</dbReference>
<dbReference type="Proteomes" id="UP000248395">
    <property type="component" value="Unassembled WGS sequence"/>
</dbReference>
<dbReference type="Pfam" id="PF03466">
    <property type="entry name" value="LysR_substrate"/>
    <property type="match status" value="1"/>
</dbReference>
<dbReference type="PRINTS" id="PR00039">
    <property type="entry name" value="HTHLYSR"/>
</dbReference>
<name>A0A318JZ32_9NEIS</name>
<reference evidence="6 7" key="1">
    <citation type="submission" date="2018-05" db="EMBL/GenBank/DDBJ databases">
        <title>Genomic Encyclopedia of Type Strains, Phase IV (KMG-IV): sequencing the most valuable type-strain genomes for metagenomic binning, comparative biology and taxonomic classification.</title>
        <authorList>
            <person name="Goeker M."/>
        </authorList>
    </citation>
    <scope>NUCLEOTIDE SEQUENCE [LARGE SCALE GENOMIC DNA]</scope>
    <source>
        <strain evidence="6 7">DSM 25134</strain>
    </source>
</reference>
<dbReference type="FunFam" id="1.10.10.10:FF:000001">
    <property type="entry name" value="LysR family transcriptional regulator"/>
    <property type="match status" value="1"/>
</dbReference>
<keyword evidence="3 6" id="KW-0238">DNA-binding</keyword>
<evidence type="ECO:0000256" key="3">
    <source>
        <dbReference type="ARBA" id="ARBA00023125"/>
    </source>
</evidence>
<dbReference type="InterPro" id="IPR005119">
    <property type="entry name" value="LysR_subst-bd"/>
</dbReference>
<evidence type="ECO:0000256" key="2">
    <source>
        <dbReference type="ARBA" id="ARBA00023015"/>
    </source>
</evidence>
<dbReference type="GO" id="GO:0003677">
    <property type="term" value="F:DNA binding"/>
    <property type="evidence" value="ECO:0007669"/>
    <property type="project" value="UniProtKB-KW"/>
</dbReference>
<dbReference type="EMBL" id="QJKC01000001">
    <property type="protein sequence ID" value="PXX51034.1"/>
    <property type="molecule type" value="Genomic_DNA"/>
</dbReference>
<dbReference type="PANTHER" id="PTHR30346">
    <property type="entry name" value="TRANSCRIPTIONAL DUAL REGULATOR HCAR-RELATED"/>
    <property type="match status" value="1"/>
</dbReference>
<dbReference type="InterPro" id="IPR036388">
    <property type="entry name" value="WH-like_DNA-bd_sf"/>
</dbReference>
<evidence type="ECO:0000313" key="7">
    <source>
        <dbReference type="Proteomes" id="UP000248395"/>
    </source>
</evidence>
<dbReference type="Pfam" id="PF00126">
    <property type="entry name" value="HTH_1"/>
    <property type="match status" value="1"/>
</dbReference>
<gene>
    <name evidence="6" type="ORF">DFR38_10191</name>
</gene>
<dbReference type="Gene3D" id="1.10.10.10">
    <property type="entry name" value="Winged helix-like DNA-binding domain superfamily/Winged helix DNA-binding domain"/>
    <property type="match status" value="1"/>
</dbReference>
<comment type="caution">
    <text evidence="6">The sequence shown here is derived from an EMBL/GenBank/DDBJ whole genome shotgun (WGS) entry which is preliminary data.</text>
</comment>
<keyword evidence="2" id="KW-0805">Transcription regulation</keyword>
<evidence type="ECO:0000256" key="1">
    <source>
        <dbReference type="ARBA" id="ARBA00009437"/>
    </source>
</evidence>
<evidence type="ECO:0000313" key="6">
    <source>
        <dbReference type="EMBL" id="PXX51034.1"/>
    </source>
</evidence>
<organism evidence="6 7">
    <name type="scientific">Aquitalea magnusonii</name>
    <dbReference type="NCBI Taxonomy" id="332411"/>
    <lineage>
        <taxon>Bacteria</taxon>
        <taxon>Pseudomonadati</taxon>
        <taxon>Pseudomonadota</taxon>
        <taxon>Betaproteobacteria</taxon>
        <taxon>Neisseriales</taxon>
        <taxon>Chromobacteriaceae</taxon>
        <taxon>Aquitalea</taxon>
    </lineage>
</organism>
<keyword evidence="7" id="KW-1185">Reference proteome</keyword>
<proteinExistence type="inferred from homology"/>
<keyword evidence="4" id="KW-0804">Transcription</keyword>
<dbReference type="PROSITE" id="PS50931">
    <property type="entry name" value="HTH_LYSR"/>
    <property type="match status" value="1"/>
</dbReference>
<accession>A0A318JZ32</accession>
<dbReference type="InterPro" id="IPR000847">
    <property type="entry name" value="LysR_HTH_N"/>
</dbReference>
<dbReference type="Gene3D" id="3.40.190.10">
    <property type="entry name" value="Periplasmic binding protein-like II"/>
    <property type="match status" value="2"/>
</dbReference>
<dbReference type="InterPro" id="IPR036390">
    <property type="entry name" value="WH_DNA-bd_sf"/>
</dbReference>
<dbReference type="SUPFAM" id="SSF46785">
    <property type="entry name" value="Winged helix' DNA-binding domain"/>
    <property type="match status" value="1"/>
</dbReference>
<dbReference type="GO" id="GO:0032993">
    <property type="term" value="C:protein-DNA complex"/>
    <property type="evidence" value="ECO:0007669"/>
    <property type="project" value="TreeGrafter"/>
</dbReference>
<dbReference type="CDD" id="cd08414">
    <property type="entry name" value="PBP2_LTTR_aromatics_like"/>
    <property type="match status" value="1"/>
</dbReference>
<dbReference type="AlphaFoldDB" id="A0A318JZ32"/>
<dbReference type="GO" id="GO:0003700">
    <property type="term" value="F:DNA-binding transcription factor activity"/>
    <property type="evidence" value="ECO:0007669"/>
    <property type="project" value="InterPro"/>
</dbReference>
<evidence type="ECO:0000256" key="4">
    <source>
        <dbReference type="ARBA" id="ARBA00023163"/>
    </source>
</evidence>
<evidence type="ECO:0000259" key="5">
    <source>
        <dbReference type="PROSITE" id="PS50931"/>
    </source>
</evidence>